<dbReference type="EMBL" id="JACIEG010000010">
    <property type="protein sequence ID" value="MBB3971363.1"/>
    <property type="molecule type" value="Genomic_DNA"/>
</dbReference>
<accession>A0ABR6IE84</accession>
<proteinExistence type="predicted"/>
<keyword evidence="2" id="KW-1185">Reference proteome</keyword>
<sequence>MNNKFYKSCIQTTVCAGNGVYNNLILYSQKNLNSYHGKSI</sequence>
<name>A0ABR6IE84_9SPHI</name>
<reference evidence="1 2" key="1">
    <citation type="submission" date="2020-08" db="EMBL/GenBank/DDBJ databases">
        <title>Genomic Encyclopedia of Type Strains, Phase IV (KMG-IV): sequencing the most valuable type-strain genomes for metagenomic binning, comparative biology and taxonomic classification.</title>
        <authorList>
            <person name="Goeker M."/>
        </authorList>
    </citation>
    <scope>NUCLEOTIDE SEQUENCE [LARGE SCALE GENOMIC DNA]</scope>
    <source>
        <strain evidence="1 2">DSM 100995</strain>
    </source>
</reference>
<organism evidence="1 2">
    <name type="scientific">Mucilaginibacter phyllosphaerae</name>
    <dbReference type="NCBI Taxonomy" id="1812349"/>
    <lineage>
        <taxon>Bacteria</taxon>
        <taxon>Pseudomonadati</taxon>
        <taxon>Bacteroidota</taxon>
        <taxon>Sphingobacteriia</taxon>
        <taxon>Sphingobacteriales</taxon>
        <taxon>Sphingobacteriaceae</taxon>
        <taxon>Mucilaginibacter</taxon>
    </lineage>
</organism>
<comment type="caution">
    <text evidence="1">The sequence shown here is derived from an EMBL/GenBank/DDBJ whole genome shotgun (WGS) entry which is preliminary data.</text>
</comment>
<protein>
    <submittedName>
        <fullName evidence="1">Uncharacterized protein</fullName>
    </submittedName>
</protein>
<gene>
    <name evidence="1" type="ORF">GGR35_003991</name>
</gene>
<evidence type="ECO:0000313" key="2">
    <source>
        <dbReference type="Proteomes" id="UP000583101"/>
    </source>
</evidence>
<dbReference type="Proteomes" id="UP000583101">
    <property type="component" value="Unassembled WGS sequence"/>
</dbReference>
<evidence type="ECO:0000313" key="1">
    <source>
        <dbReference type="EMBL" id="MBB3971363.1"/>
    </source>
</evidence>